<reference evidence="6" key="1">
    <citation type="submission" date="2018-05" db="EMBL/GenBank/DDBJ databases">
        <authorList>
            <person name="Lanie J.A."/>
            <person name="Ng W.-L."/>
            <person name="Kazmierczak K.M."/>
            <person name="Andrzejewski T.M."/>
            <person name="Davidsen T.M."/>
            <person name="Wayne K.J."/>
            <person name="Tettelin H."/>
            <person name="Glass J.I."/>
            <person name="Rusch D."/>
            <person name="Podicherti R."/>
            <person name="Tsui H.-C.T."/>
            <person name="Winkler M.E."/>
        </authorList>
    </citation>
    <scope>NUCLEOTIDE SEQUENCE</scope>
</reference>
<dbReference type="InterPro" id="IPR008972">
    <property type="entry name" value="Cupredoxin"/>
</dbReference>
<dbReference type="AlphaFoldDB" id="A0A381UX75"/>
<proteinExistence type="inferred from homology"/>
<dbReference type="SUPFAM" id="SSF50998">
    <property type="entry name" value="Quinoprotein alcohol dehydrogenase-like"/>
    <property type="match status" value="1"/>
</dbReference>
<dbReference type="Pfam" id="PF01011">
    <property type="entry name" value="PQQ"/>
    <property type="match status" value="1"/>
</dbReference>
<keyword evidence="3" id="KW-0560">Oxidoreductase</keyword>
<dbReference type="InterPro" id="IPR011047">
    <property type="entry name" value="Quinoprotein_ADH-like_sf"/>
</dbReference>
<evidence type="ECO:0000256" key="1">
    <source>
        <dbReference type="ARBA" id="ARBA00001931"/>
    </source>
</evidence>
<evidence type="ECO:0000256" key="2">
    <source>
        <dbReference type="ARBA" id="ARBA00008156"/>
    </source>
</evidence>
<dbReference type="SUPFAM" id="SSF49503">
    <property type="entry name" value="Cupredoxins"/>
    <property type="match status" value="1"/>
</dbReference>
<organism evidence="6">
    <name type="scientific">marine metagenome</name>
    <dbReference type="NCBI Taxonomy" id="408172"/>
    <lineage>
        <taxon>unclassified sequences</taxon>
        <taxon>metagenomes</taxon>
        <taxon>ecological metagenomes</taxon>
    </lineage>
</organism>
<dbReference type="GO" id="GO:0016491">
    <property type="term" value="F:oxidoreductase activity"/>
    <property type="evidence" value="ECO:0007669"/>
    <property type="project" value="UniProtKB-KW"/>
</dbReference>
<dbReference type="Pfam" id="PF13360">
    <property type="entry name" value="PQQ_2"/>
    <property type="match status" value="1"/>
</dbReference>
<evidence type="ECO:0000256" key="3">
    <source>
        <dbReference type="ARBA" id="ARBA00023002"/>
    </source>
</evidence>
<evidence type="ECO:0000259" key="4">
    <source>
        <dbReference type="Pfam" id="PF01011"/>
    </source>
</evidence>
<gene>
    <name evidence="6" type="ORF">METZ01_LOCUS84831</name>
</gene>
<evidence type="ECO:0000259" key="5">
    <source>
        <dbReference type="Pfam" id="PF13360"/>
    </source>
</evidence>
<comment type="similarity">
    <text evidence="2">Belongs to the bacterial PQQ dehydrogenase family.</text>
</comment>
<dbReference type="InterPro" id="IPR018391">
    <property type="entry name" value="PQQ_b-propeller_rpt"/>
</dbReference>
<dbReference type="InterPro" id="IPR002372">
    <property type="entry name" value="PQQ_rpt_dom"/>
</dbReference>
<name>A0A381UX75_9ZZZZ</name>
<accession>A0A381UX75</accession>
<feature type="domain" description="Pyrrolo-quinoline quinone repeat" evidence="4">
    <location>
        <begin position="33"/>
        <end position="367"/>
    </location>
</feature>
<feature type="domain" description="Pyrrolo-quinoline quinone repeat" evidence="5">
    <location>
        <begin position="446"/>
        <end position="542"/>
    </location>
</feature>
<evidence type="ECO:0000313" key="6">
    <source>
        <dbReference type="EMBL" id="SVA31977.1"/>
    </source>
</evidence>
<protein>
    <recommendedName>
        <fullName evidence="4 5">Pyrrolo-quinoline quinone repeat domain-containing protein</fullName>
    </recommendedName>
</protein>
<dbReference type="Gene3D" id="2.140.10.10">
    <property type="entry name" value="Quinoprotein alcohol dehydrogenase-like superfamily"/>
    <property type="match status" value="1"/>
</dbReference>
<dbReference type="PANTHER" id="PTHR32303">
    <property type="entry name" value="QUINOPROTEIN ALCOHOL DEHYDROGENASE (CYTOCHROME C)"/>
    <property type="match status" value="1"/>
</dbReference>
<dbReference type="Gene3D" id="2.60.40.420">
    <property type="entry name" value="Cupredoxins - blue copper proteins"/>
    <property type="match status" value="1"/>
</dbReference>
<sequence length="684" mass="73728">MKLVIAALLVVALPGGLHGQVLDDGRGYPAGDWPLVSGNWSNSRYSTLADITLSTVDRLGGAWVTRLEGGASSRATPVVKDGVLYLTGGANVFAIDAGTGEGIWRWQPGTSEDDARMVPSWQGVGLGDDLVFVGLRNAQVMALRQDTGELVWVDSVGSVPYQTGEAVTTAPMYAEGTVFVGLANGDTGGQGRIVALDATTGEQRWTFFVVPRPGEFGHETWPQDSNTWELGGGGVWLVGTVDPDLGMVYFSTGNPVPMFGGEIRAGDNLFTASVLALDIETGERRWHYQVVRHDVWDADIATPLLLYETVGDGEPRKALAAMRADGHLFLFDRVTGEPLTPIEERPVPQDAYQRTAATQPFPVGAESILPDCSYWRDRVPPPFELNCSGFTPPSLNQHTVVAPGAPIPRVRVTPMSFSPQTGYIYAQGRATVGRARRFEDPWHWHLNDNELVLPEAVGILAAVDTQTSQVVWKHEVPAALLGTSGPLTTAGGLMFRGSAGGQVEAYNARTGARAWTFRTNEAGARVRPGPAAAYELDGRQFITIPMGAELWAFALDGDVPTRGEPVLDPWEDYEPPRPAPRATSEVETGTIIESPTRNLALGSRSYGFDEHGFNPVRALVSAGARLRFVNNGDLAHTIAARDGTWSTSTLEPDMSAVVTFEDPGTFLYHCTDHPWAIGEITVEP</sequence>
<dbReference type="SMART" id="SM00564">
    <property type="entry name" value="PQQ"/>
    <property type="match status" value="5"/>
</dbReference>
<dbReference type="EMBL" id="UINC01007199">
    <property type="protein sequence ID" value="SVA31977.1"/>
    <property type="molecule type" value="Genomic_DNA"/>
</dbReference>
<comment type="cofactor">
    <cofactor evidence="1">
        <name>pyrroloquinoline quinone</name>
        <dbReference type="ChEBI" id="CHEBI:58442"/>
    </cofactor>
</comment>